<accession>A0ACC1YJ21</accession>
<reference evidence="1 2" key="1">
    <citation type="journal article" date="2023" name="Science">
        <title>Complex scaffold remodeling in plant triterpene biosynthesis.</title>
        <authorList>
            <person name="De La Pena R."/>
            <person name="Hodgson H."/>
            <person name="Liu J.C."/>
            <person name="Stephenson M.J."/>
            <person name="Martin A.C."/>
            <person name="Owen C."/>
            <person name="Harkess A."/>
            <person name="Leebens-Mack J."/>
            <person name="Jimenez L.E."/>
            <person name="Osbourn A."/>
            <person name="Sattely E.S."/>
        </authorList>
    </citation>
    <scope>NUCLEOTIDE SEQUENCE [LARGE SCALE GENOMIC DNA]</scope>
    <source>
        <strain evidence="2">cv. JPN11</strain>
        <tissue evidence="1">Leaf</tissue>
    </source>
</reference>
<dbReference type="Proteomes" id="UP001164539">
    <property type="component" value="Chromosome 3"/>
</dbReference>
<evidence type="ECO:0000313" key="2">
    <source>
        <dbReference type="Proteomes" id="UP001164539"/>
    </source>
</evidence>
<proteinExistence type="predicted"/>
<evidence type="ECO:0000313" key="1">
    <source>
        <dbReference type="EMBL" id="KAJ4723103.1"/>
    </source>
</evidence>
<protein>
    <submittedName>
        <fullName evidence="1">Uncharacterized protein</fullName>
    </submittedName>
</protein>
<organism evidence="1 2">
    <name type="scientific">Melia azedarach</name>
    <name type="common">Chinaberry tree</name>
    <dbReference type="NCBI Taxonomy" id="155640"/>
    <lineage>
        <taxon>Eukaryota</taxon>
        <taxon>Viridiplantae</taxon>
        <taxon>Streptophyta</taxon>
        <taxon>Embryophyta</taxon>
        <taxon>Tracheophyta</taxon>
        <taxon>Spermatophyta</taxon>
        <taxon>Magnoliopsida</taxon>
        <taxon>eudicotyledons</taxon>
        <taxon>Gunneridae</taxon>
        <taxon>Pentapetalae</taxon>
        <taxon>rosids</taxon>
        <taxon>malvids</taxon>
        <taxon>Sapindales</taxon>
        <taxon>Meliaceae</taxon>
        <taxon>Melia</taxon>
    </lineage>
</organism>
<sequence length="85" mass="9761">MLVETTNGLFNQEPILFSETNHLHKHSSMENRMLQKKRSFTCSFPSGSVSKNSCCAPKRKPLTMSMHISRRTTTNIRKNIANNHQ</sequence>
<name>A0ACC1YJ21_MELAZ</name>
<gene>
    <name evidence="1" type="ORF">OWV82_006513</name>
</gene>
<keyword evidence="2" id="KW-1185">Reference proteome</keyword>
<dbReference type="EMBL" id="CM051396">
    <property type="protein sequence ID" value="KAJ4723103.1"/>
    <property type="molecule type" value="Genomic_DNA"/>
</dbReference>
<comment type="caution">
    <text evidence="1">The sequence shown here is derived from an EMBL/GenBank/DDBJ whole genome shotgun (WGS) entry which is preliminary data.</text>
</comment>